<dbReference type="InterPro" id="IPR029044">
    <property type="entry name" value="Nucleotide-diphossugar_trans"/>
</dbReference>
<evidence type="ECO:0000256" key="1">
    <source>
        <dbReference type="ARBA" id="ARBA00022842"/>
    </source>
</evidence>
<gene>
    <name evidence="3" type="primary">cofC</name>
    <name evidence="3" type="ORF">OCH7691_04066</name>
</gene>
<proteinExistence type="predicted"/>
<dbReference type="Pfam" id="PF12804">
    <property type="entry name" value="NTP_transf_3"/>
    <property type="match status" value="1"/>
</dbReference>
<reference evidence="3 4" key="1">
    <citation type="submission" date="2017-03" db="EMBL/GenBank/DDBJ databases">
        <authorList>
            <person name="Afonso C.L."/>
            <person name="Miller P.J."/>
            <person name="Scott M.A."/>
            <person name="Spackman E."/>
            <person name="Goraichik I."/>
            <person name="Dimitrov K.M."/>
            <person name="Suarez D.L."/>
            <person name="Swayne D.E."/>
        </authorList>
    </citation>
    <scope>NUCLEOTIDE SEQUENCE [LARGE SCALE GENOMIC DNA]</scope>
    <source>
        <strain evidence="3 4">CECT 7691</strain>
    </source>
</reference>
<protein>
    <submittedName>
        <fullName evidence="3">2-phospho-L-lactate guanylyltransferase</fullName>
        <ecNumber evidence="3">2.7.7.68</ecNumber>
    </submittedName>
</protein>
<dbReference type="SUPFAM" id="SSF53448">
    <property type="entry name" value="Nucleotide-diphospho-sugar transferases"/>
    <property type="match status" value="1"/>
</dbReference>
<keyword evidence="1" id="KW-0460">Magnesium</keyword>
<accession>A0A1Y5TYX6</accession>
<keyword evidence="3" id="KW-0808">Transferase</keyword>
<dbReference type="Proteomes" id="UP000193200">
    <property type="component" value="Unassembled WGS sequence"/>
</dbReference>
<sequence>MTAPAAAGETTGNKIDILVLAGSRAANDPVAAAAGVAYKCLAPVAGRTMLLRVVDALLAWPGTGRIGLVLDDPSTIDSLDELAPLIAAGRLVTIPARATPAESVRAAASEYLSPPLLITTGDHPLLKPEWLTRVVAEAEQGNYDVAAALARETTIRSRFPESRRTYLKFSDGPASGCNLFVVRTERGLEAIAFWRRVEQERKKPWRMARKVGLGLLFRYLLGRLSSGAAMAYLSARLELRAGLVFLDDAEAAVDVDKPDDLALVERIIAARDLARAGVA</sequence>
<dbReference type="Gene3D" id="3.90.550.10">
    <property type="entry name" value="Spore Coat Polysaccharide Biosynthesis Protein SpsA, Chain A"/>
    <property type="match status" value="1"/>
</dbReference>
<dbReference type="RefSeq" id="WP_217808167.1">
    <property type="nucleotide sequence ID" value="NZ_FWFR01000004.1"/>
</dbReference>
<name>A0A1Y5TYX6_9PROT</name>
<organism evidence="3 4">
    <name type="scientific">Oceanibacterium hippocampi</name>
    <dbReference type="NCBI Taxonomy" id="745714"/>
    <lineage>
        <taxon>Bacteria</taxon>
        <taxon>Pseudomonadati</taxon>
        <taxon>Pseudomonadota</taxon>
        <taxon>Alphaproteobacteria</taxon>
        <taxon>Sneathiellales</taxon>
        <taxon>Sneathiellaceae</taxon>
        <taxon>Oceanibacterium</taxon>
    </lineage>
</organism>
<dbReference type="AlphaFoldDB" id="A0A1Y5TYX6"/>
<dbReference type="InterPro" id="IPR025877">
    <property type="entry name" value="MobA-like_NTP_Trfase"/>
</dbReference>
<dbReference type="EC" id="2.7.7.68" evidence="3"/>
<evidence type="ECO:0000313" key="3">
    <source>
        <dbReference type="EMBL" id="SLN76213.1"/>
    </source>
</evidence>
<dbReference type="GO" id="GO:0043814">
    <property type="term" value="F:phospholactate guanylyltransferase activity"/>
    <property type="evidence" value="ECO:0007669"/>
    <property type="project" value="UniProtKB-EC"/>
</dbReference>
<keyword evidence="4" id="KW-1185">Reference proteome</keyword>
<dbReference type="EMBL" id="FWFR01000004">
    <property type="protein sequence ID" value="SLN76213.1"/>
    <property type="molecule type" value="Genomic_DNA"/>
</dbReference>
<feature type="domain" description="MobA-like NTP transferase" evidence="2">
    <location>
        <begin position="35"/>
        <end position="152"/>
    </location>
</feature>
<keyword evidence="3" id="KW-0548">Nucleotidyltransferase</keyword>
<evidence type="ECO:0000259" key="2">
    <source>
        <dbReference type="Pfam" id="PF12804"/>
    </source>
</evidence>
<dbReference type="InParanoid" id="A0A1Y5TYX6"/>
<evidence type="ECO:0000313" key="4">
    <source>
        <dbReference type="Proteomes" id="UP000193200"/>
    </source>
</evidence>